<organism evidence="3 4">
    <name type="scientific">Catenulispora pinistramenti</name>
    <dbReference type="NCBI Taxonomy" id="2705254"/>
    <lineage>
        <taxon>Bacteria</taxon>
        <taxon>Bacillati</taxon>
        <taxon>Actinomycetota</taxon>
        <taxon>Actinomycetes</taxon>
        <taxon>Catenulisporales</taxon>
        <taxon>Catenulisporaceae</taxon>
        <taxon>Catenulispora</taxon>
    </lineage>
</organism>
<dbReference type="Proteomes" id="UP000730482">
    <property type="component" value="Unassembled WGS sequence"/>
</dbReference>
<evidence type="ECO:0000313" key="4">
    <source>
        <dbReference type="Proteomes" id="UP000730482"/>
    </source>
</evidence>
<dbReference type="SUPFAM" id="SSF54211">
    <property type="entry name" value="Ribosomal protein S5 domain 2-like"/>
    <property type="match status" value="1"/>
</dbReference>
<keyword evidence="4" id="KW-1185">Reference proteome</keyword>
<sequence>MGEDPVNQSTVRIGAASAPIHHGEVLQGAFRVDGRIHRGLVTLPCRLYRAQAKFAPEIADRVRVRPPWRRKALRGAELALREVALLTGERFGGYLEVDSDVPLCRGFGSSTSDVLASIYAVADAFGLVLPRETVARITVEAEGASDSLMFEQTAVLFAHREGELIEDFGAELPPVHVLGFGTGDPVDTLSFTPARYDTAELDRFDELRSMLRHAVAAQDAALMGEVATASTRINQKHLPIPHLEAVCAAATEVGAVGVHTAHSGDIGGLMFDRYTPDLGPRVETARRLLRDLGYDEQWRFTTGD</sequence>
<evidence type="ECO:0000313" key="3">
    <source>
        <dbReference type="EMBL" id="MBS2554248.1"/>
    </source>
</evidence>
<dbReference type="Pfam" id="PF00288">
    <property type="entry name" value="GHMP_kinases_N"/>
    <property type="match status" value="1"/>
</dbReference>
<reference evidence="3 4" key="1">
    <citation type="submission" date="2020-02" db="EMBL/GenBank/DDBJ databases">
        <title>Acidophilic actinobacteria isolated from forest soil.</title>
        <authorList>
            <person name="Golinska P."/>
        </authorList>
    </citation>
    <scope>NUCLEOTIDE SEQUENCE [LARGE SCALE GENOMIC DNA]</scope>
    <source>
        <strain evidence="3 4">NL8</strain>
    </source>
</reference>
<dbReference type="Gene3D" id="3.30.230.10">
    <property type="match status" value="1"/>
</dbReference>
<feature type="domain" description="GHMP kinase N-terminal" evidence="2">
    <location>
        <begin position="88"/>
        <end position="145"/>
    </location>
</feature>
<gene>
    <name evidence="3" type="ORF">KGQ19_46080</name>
</gene>
<protein>
    <recommendedName>
        <fullName evidence="2">GHMP kinase N-terminal domain-containing protein</fullName>
    </recommendedName>
</protein>
<evidence type="ECO:0000256" key="1">
    <source>
        <dbReference type="ARBA" id="ARBA00022777"/>
    </source>
</evidence>
<name>A0ABS5L7E3_9ACTN</name>
<dbReference type="InterPro" id="IPR020568">
    <property type="entry name" value="Ribosomal_Su5_D2-typ_SF"/>
</dbReference>
<keyword evidence="1" id="KW-0418">Kinase</keyword>
<dbReference type="EMBL" id="JAAFYZ010000341">
    <property type="protein sequence ID" value="MBS2554248.1"/>
    <property type="molecule type" value="Genomic_DNA"/>
</dbReference>
<comment type="caution">
    <text evidence="3">The sequence shown here is derived from an EMBL/GenBank/DDBJ whole genome shotgun (WGS) entry which is preliminary data.</text>
</comment>
<dbReference type="PIRSF" id="PIRSF033887">
    <property type="entry name" value="PduX"/>
    <property type="match status" value="1"/>
</dbReference>
<dbReference type="RefSeq" id="WP_212021531.1">
    <property type="nucleotide sequence ID" value="NZ_JAAFYZ010000341.1"/>
</dbReference>
<dbReference type="InterPro" id="IPR012363">
    <property type="entry name" value="PduX"/>
</dbReference>
<dbReference type="InterPro" id="IPR014721">
    <property type="entry name" value="Ribsml_uS5_D2-typ_fold_subgr"/>
</dbReference>
<accession>A0ABS5L7E3</accession>
<dbReference type="InterPro" id="IPR006204">
    <property type="entry name" value="GHMP_kinase_N_dom"/>
</dbReference>
<evidence type="ECO:0000259" key="2">
    <source>
        <dbReference type="Pfam" id="PF00288"/>
    </source>
</evidence>
<keyword evidence="1" id="KW-0808">Transferase</keyword>
<proteinExistence type="predicted"/>